<dbReference type="Gene3D" id="3.10.50.40">
    <property type="match status" value="1"/>
</dbReference>
<evidence type="ECO:0000256" key="1">
    <source>
        <dbReference type="ARBA" id="ARBA00000971"/>
    </source>
</evidence>
<dbReference type="EC" id="5.2.1.8" evidence="6"/>
<dbReference type="Pfam" id="PF00254">
    <property type="entry name" value="FKBP_C"/>
    <property type="match status" value="1"/>
</dbReference>
<keyword evidence="4 5" id="KW-0413">Isomerase</keyword>
<comment type="catalytic activity">
    <reaction evidence="1 5 6">
        <text>[protein]-peptidylproline (omega=180) = [protein]-peptidylproline (omega=0)</text>
        <dbReference type="Rhea" id="RHEA:16237"/>
        <dbReference type="Rhea" id="RHEA-COMP:10747"/>
        <dbReference type="Rhea" id="RHEA-COMP:10748"/>
        <dbReference type="ChEBI" id="CHEBI:83833"/>
        <dbReference type="ChEBI" id="CHEBI:83834"/>
        <dbReference type="EC" id="5.2.1.8"/>
    </reaction>
</comment>
<accession>A0AA95SNZ0</accession>
<reference evidence="8" key="1">
    <citation type="submission" date="2023-01" db="EMBL/GenBank/DDBJ databases">
        <title>Whole genome sequence of Paucibacter sp. S2-9 isolated from pond sediment.</title>
        <authorList>
            <person name="Jung J.Y."/>
        </authorList>
    </citation>
    <scope>NUCLEOTIDE SEQUENCE</scope>
    <source>
        <strain evidence="8">S2-9</strain>
    </source>
</reference>
<comment type="similarity">
    <text evidence="2 6">Belongs to the FKBP-type PPIase family.</text>
</comment>
<dbReference type="PANTHER" id="PTHR47861:SF4">
    <property type="entry name" value="FKBP-TYPE 16 KDA PEPTIDYL-PROLYL CIS-TRANS ISOMERASE"/>
    <property type="match status" value="1"/>
</dbReference>
<evidence type="ECO:0000313" key="9">
    <source>
        <dbReference type="Proteomes" id="UP001177769"/>
    </source>
</evidence>
<dbReference type="InterPro" id="IPR046357">
    <property type="entry name" value="PPIase_dom_sf"/>
</dbReference>
<dbReference type="GO" id="GO:0003755">
    <property type="term" value="F:peptidyl-prolyl cis-trans isomerase activity"/>
    <property type="evidence" value="ECO:0007669"/>
    <property type="project" value="UniProtKB-UniRule"/>
</dbReference>
<dbReference type="PROSITE" id="PS50059">
    <property type="entry name" value="FKBP_PPIASE"/>
    <property type="match status" value="1"/>
</dbReference>
<dbReference type="InterPro" id="IPR001179">
    <property type="entry name" value="PPIase_FKBP_dom"/>
</dbReference>
<dbReference type="RefSeq" id="WP_285232790.1">
    <property type="nucleotide sequence ID" value="NZ_CP116346.1"/>
</dbReference>
<dbReference type="PANTHER" id="PTHR47861">
    <property type="entry name" value="FKBP-TYPE PEPTIDYL-PROLYL CIS-TRANS ISOMERASE SLYD"/>
    <property type="match status" value="1"/>
</dbReference>
<dbReference type="Proteomes" id="UP001177769">
    <property type="component" value="Chromosome"/>
</dbReference>
<dbReference type="AlphaFoldDB" id="A0AA95SNZ0"/>
<evidence type="ECO:0000259" key="7">
    <source>
        <dbReference type="PROSITE" id="PS50059"/>
    </source>
</evidence>
<dbReference type="InterPro" id="IPR048261">
    <property type="entry name" value="SlpA/SlyD-like_ins_sf"/>
</dbReference>
<keyword evidence="3 5" id="KW-0697">Rotamase</keyword>
<keyword evidence="9" id="KW-1185">Reference proteome</keyword>
<protein>
    <recommendedName>
        <fullName evidence="6">Peptidyl-prolyl cis-trans isomerase</fullName>
        <ecNumber evidence="6">5.2.1.8</ecNumber>
    </recommendedName>
</protein>
<sequence>MNLIQQGSFLTLHYRLAGPDGGELINTFADKPATLSLGNGELAPAIEQRLIGLAEGTHTRFELAPGEAFGERNPELLQRVKLQLLRQLGDPDEQYGVGDVVQFPTPDGQGSYAGLVREVGEDWLLFDFNHPLAGQPVSFEVQVIGVL</sequence>
<evidence type="ECO:0000256" key="3">
    <source>
        <dbReference type="ARBA" id="ARBA00023110"/>
    </source>
</evidence>
<gene>
    <name evidence="8" type="ORF">PFX98_22905</name>
</gene>
<evidence type="ECO:0000313" key="8">
    <source>
        <dbReference type="EMBL" id="WIT11705.1"/>
    </source>
</evidence>
<feature type="domain" description="PPIase FKBP-type" evidence="7">
    <location>
        <begin position="7"/>
        <end position="80"/>
    </location>
</feature>
<evidence type="ECO:0000256" key="2">
    <source>
        <dbReference type="ARBA" id="ARBA00006577"/>
    </source>
</evidence>
<evidence type="ECO:0000256" key="4">
    <source>
        <dbReference type="ARBA" id="ARBA00023235"/>
    </source>
</evidence>
<dbReference type="Gene3D" id="2.40.10.330">
    <property type="match status" value="1"/>
</dbReference>
<evidence type="ECO:0000256" key="6">
    <source>
        <dbReference type="RuleBase" id="RU003915"/>
    </source>
</evidence>
<dbReference type="KEGG" id="pais:PFX98_22905"/>
<dbReference type="SUPFAM" id="SSF54534">
    <property type="entry name" value="FKBP-like"/>
    <property type="match status" value="1"/>
</dbReference>
<evidence type="ECO:0000256" key="5">
    <source>
        <dbReference type="PROSITE-ProRule" id="PRU00277"/>
    </source>
</evidence>
<proteinExistence type="inferred from homology"/>
<name>A0AA95SNZ0_9BURK</name>
<organism evidence="8 9">
    <name type="scientific">Paucibacter sediminis</name>
    <dbReference type="NCBI Taxonomy" id="3019553"/>
    <lineage>
        <taxon>Bacteria</taxon>
        <taxon>Pseudomonadati</taxon>
        <taxon>Pseudomonadota</taxon>
        <taxon>Betaproteobacteria</taxon>
        <taxon>Burkholderiales</taxon>
        <taxon>Sphaerotilaceae</taxon>
        <taxon>Roseateles</taxon>
    </lineage>
</organism>
<dbReference type="EMBL" id="CP116346">
    <property type="protein sequence ID" value="WIT11705.1"/>
    <property type="molecule type" value="Genomic_DNA"/>
</dbReference>